<gene>
    <name evidence="4" type="primary">PPE15_2</name>
    <name evidence="4" type="ORF">MBOT_37280</name>
</gene>
<feature type="domain" description="PPE" evidence="2">
    <location>
        <begin position="2"/>
        <end position="163"/>
    </location>
</feature>
<dbReference type="InterPro" id="IPR022171">
    <property type="entry name" value="PPE_C"/>
</dbReference>
<keyword evidence="5" id="KW-1185">Reference proteome</keyword>
<accession>A0A7I9Y3A1</accession>
<evidence type="ECO:0000259" key="2">
    <source>
        <dbReference type="Pfam" id="PF00823"/>
    </source>
</evidence>
<dbReference type="Proteomes" id="UP000465361">
    <property type="component" value="Unassembled WGS sequence"/>
</dbReference>
<dbReference type="InterPro" id="IPR000030">
    <property type="entry name" value="PPE_dom"/>
</dbReference>
<sequence>MDFGALPPEVNSARMYTGPGAAPMMAAAGAWNDLAAELSSMASFYQAVISELAGDEWLGPASASMAAAAAPYVAWMNSTAAAAEHAAAQAMASAAAFETAFAMTVPPAVVAANRAQLAALVATNILGQNTPAIMATEAQYLQMWAQDAAAMYGYAASSANAATLYPLTSPAPTTNPAGVSGQVAAVAHAAASSAGTQSGLSQLVATLPNTVQGLASPLPAASGSSASGLSGLMGTNGFLSEIINSTENIGIWNGTQTVTGMAGNIGAWNMFAGISSGVGLAKAGPAAFSGVQLVGADGVVSSGVGEAALASPAGGAVAGGAPVFVNVGQAPSVGGLSVPASWSAATPAGTASATLSGTGWTVDAEQSPPVATMPAGMPSVASAGRGSLGFGAPRYGVKPTVMPRPVVAG</sequence>
<evidence type="ECO:0000256" key="1">
    <source>
        <dbReference type="ARBA" id="ARBA00010652"/>
    </source>
</evidence>
<dbReference type="Pfam" id="PF00823">
    <property type="entry name" value="PPE"/>
    <property type="match status" value="1"/>
</dbReference>
<dbReference type="InterPro" id="IPR038332">
    <property type="entry name" value="PPE_sf"/>
</dbReference>
<dbReference type="FunFam" id="1.20.1260.20:FF:000001">
    <property type="entry name" value="PPE family protein PPE41"/>
    <property type="match status" value="1"/>
</dbReference>
<dbReference type="Gene3D" id="1.20.1260.20">
    <property type="entry name" value="PPE superfamily"/>
    <property type="match status" value="1"/>
</dbReference>
<dbReference type="PANTHER" id="PTHR46766:SF1">
    <property type="entry name" value="GLUTAMINE-RICH PROTEIN 2"/>
    <property type="match status" value="1"/>
</dbReference>
<dbReference type="Pfam" id="PF12484">
    <property type="entry name" value="PPE-SVP"/>
    <property type="match status" value="1"/>
</dbReference>
<dbReference type="PANTHER" id="PTHR46766">
    <property type="entry name" value="GLUTAMINE-RICH PROTEIN 2"/>
    <property type="match status" value="1"/>
</dbReference>
<dbReference type="SUPFAM" id="SSF140459">
    <property type="entry name" value="PE/PPE dimer-like"/>
    <property type="match status" value="1"/>
</dbReference>
<evidence type="ECO:0000313" key="4">
    <source>
        <dbReference type="EMBL" id="GFG76363.1"/>
    </source>
</evidence>
<dbReference type="EMBL" id="BLKW01000004">
    <property type="protein sequence ID" value="GFG76363.1"/>
    <property type="molecule type" value="Genomic_DNA"/>
</dbReference>
<comment type="similarity">
    <text evidence="1">Belongs to the mycobacterial PPE family.</text>
</comment>
<feature type="domain" description="PPE family C-terminal" evidence="3">
    <location>
        <begin position="326"/>
        <end position="405"/>
    </location>
</feature>
<reference evidence="4 5" key="1">
    <citation type="journal article" date="2019" name="Emerg. Microbes Infect.">
        <title>Comprehensive subspecies identification of 175 nontuberculous mycobacteria species based on 7547 genomic profiles.</title>
        <authorList>
            <person name="Matsumoto Y."/>
            <person name="Kinjo T."/>
            <person name="Motooka D."/>
            <person name="Nabeya D."/>
            <person name="Jung N."/>
            <person name="Uechi K."/>
            <person name="Horii T."/>
            <person name="Iida T."/>
            <person name="Fujita J."/>
            <person name="Nakamura S."/>
        </authorList>
    </citation>
    <scope>NUCLEOTIDE SEQUENCE [LARGE SCALE GENOMIC DNA]</scope>
    <source>
        <strain evidence="4 5">JCM 17322</strain>
    </source>
</reference>
<dbReference type="RefSeq" id="WP_163759644.1">
    <property type="nucleotide sequence ID" value="NZ_BLKW01000004.1"/>
</dbReference>
<evidence type="ECO:0000313" key="5">
    <source>
        <dbReference type="Proteomes" id="UP000465361"/>
    </source>
</evidence>
<name>A0A7I9Y3A1_9MYCO</name>
<comment type="caution">
    <text evidence="4">The sequence shown here is derived from an EMBL/GenBank/DDBJ whole genome shotgun (WGS) entry which is preliminary data.</text>
</comment>
<organism evidence="4 5">
    <name type="scientific">Mycobacterium botniense</name>
    <dbReference type="NCBI Taxonomy" id="84962"/>
    <lineage>
        <taxon>Bacteria</taxon>
        <taxon>Bacillati</taxon>
        <taxon>Actinomycetota</taxon>
        <taxon>Actinomycetes</taxon>
        <taxon>Mycobacteriales</taxon>
        <taxon>Mycobacteriaceae</taxon>
        <taxon>Mycobacterium</taxon>
    </lineage>
</organism>
<dbReference type="GO" id="GO:0052572">
    <property type="term" value="P:response to host immune response"/>
    <property type="evidence" value="ECO:0007669"/>
    <property type="project" value="TreeGrafter"/>
</dbReference>
<evidence type="ECO:0000259" key="3">
    <source>
        <dbReference type="Pfam" id="PF12484"/>
    </source>
</evidence>
<dbReference type="AlphaFoldDB" id="A0A7I9Y3A1"/>
<proteinExistence type="inferred from homology"/>
<protein>
    <submittedName>
        <fullName evidence="4">PPE family protein PPE15</fullName>
    </submittedName>
</protein>